<dbReference type="Proteomes" id="UP000297452">
    <property type="component" value="Unassembled WGS sequence"/>
</dbReference>
<evidence type="ECO:0000313" key="2">
    <source>
        <dbReference type="Proteomes" id="UP000297452"/>
    </source>
</evidence>
<evidence type="ECO:0000313" key="1">
    <source>
        <dbReference type="EMBL" id="TGO45203.1"/>
    </source>
</evidence>
<reference evidence="1 2" key="1">
    <citation type="submission" date="2017-12" db="EMBL/GenBank/DDBJ databases">
        <title>Comparative genomics of Botrytis spp.</title>
        <authorList>
            <person name="Valero-Jimenez C.A."/>
            <person name="Tapia P."/>
            <person name="Veloso J."/>
            <person name="Silva-Moreno E."/>
            <person name="Staats M."/>
            <person name="Valdes J.H."/>
            <person name="Van Kan J.A.L."/>
        </authorList>
    </citation>
    <scope>NUCLEOTIDE SEQUENCE [LARGE SCALE GENOMIC DNA]</scope>
    <source>
        <strain evidence="1 2">MUCL2120</strain>
    </source>
</reference>
<accession>A0A4Z1HJJ0</accession>
<name>A0A4Z1HJJ0_9HELO</name>
<organism evidence="1 2">
    <name type="scientific">Botryotinia narcissicola</name>
    <dbReference type="NCBI Taxonomy" id="278944"/>
    <lineage>
        <taxon>Eukaryota</taxon>
        <taxon>Fungi</taxon>
        <taxon>Dikarya</taxon>
        <taxon>Ascomycota</taxon>
        <taxon>Pezizomycotina</taxon>
        <taxon>Leotiomycetes</taxon>
        <taxon>Helotiales</taxon>
        <taxon>Sclerotiniaceae</taxon>
        <taxon>Botryotinia</taxon>
    </lineage>
</organism>
<sequence>MAPVVKYVMCYFGLLISGGTTSDGTSARNERYHINDTECSPFALLSALLVHGPMQQVIASSVVRRMSTNFDVVDCQNDLGGSKRQMYERSEELRSSREELTR</sequence>
<keyword evidence="2" id="KW-1185">Reference proteome</keyword>
<gene>
    <name evidence="1" type="ORF">BOTNAR_0689g00010</name>
</gene>
<dbReference type="EMBL" id="PQXJ01000686">
    <property type="protein sequence ID" value="TGO45203.1"/>
    <property type="molecule type" value="Genomic_DNA"/>
</dbReference>
<protein>
    <submittedName>
        <fullName evidence="1">Uncharacterized protein</fullName>
    </submittedName>
</protein>
<dbReference type="AlphaFoldDB" id="A0A4Z1HJJ0"/>
<comment type="caution">
    <text evidence="1">The sequence shown here is derived from an EMBL/GenBank/DDBJ whole genome shotgun (WGS) entry which is preliminary data.</text>
</comment>
<proteinExistence type="predicted"/>